<sequence length="377" mass="41170">MSYTPAEVSFLMDHHEEIVSLDLALTKASRLKDAEVLKEKFGDFGRAVMELVTARNSGKLPHNWLMDADSAQQATPIGVAAYRMSFLAEQGVHTVHDLTCSIGTEGYNCPFDYFGSDLDESRVRMARYNLSSSKIFRADALTTTTTADVLLADPARRAGGRRITRPGDLVPPLPEVVDKHRGKELAIKCAPGLDFSEWDGLVIVASVDGGVKEACLYTPGLGTGRNAVMIRGEKIDVLDDQETNLPEAGDIGSYLIDPDGAIVRAGLVRHYAAREGLHQIDPRIAYLTGERIPEGTSAFPFIEKVPLKRLKSVLKSYDAGSLEILVRGVEVDPDQLRKKMKLKGKKPFAVIITRIGSQGIALLCQPRVSSSEDNYAT</sequence>
<dbReference type="GO" id="GO:0008168">
    <property type="term" value="F:methyltransferase activity"/>
    <property type="evidence" value="ECO:0007669"/>
    <property type="project" value="UniProtKB-KW"/>
</dbReference>
<dbReference type="InterPro" id="IPR041497">
    <property type="entry name" value="Thump-like"/>
</dbReference>
<evidence type="ECO:0000313" key="3">
    <source>
        <dbReference type="EMBL" id="MDV2424753.1"/>
    </source>
</evidence>
<accession>A0A9X3RT73</accession>
<dbReference type="RefSeq" id="WP_269945946.1">
    <property type="nucleotide sequence ID" value="NZ_JAKMUU010000002.1"/>
</dbReference>
<protein>
    <submittedName>
        <fullName evidence="2">SAM-dependent methyltransferase</fullName>
    </submittedName>
</protein>
<dbReference type="GO" id="GO:0032259">
    <property type="term" value="P:methylation"/>
    <property type="evidence" value="ECO:0007669"/>
    <property type="project" value="UniProtKB-KW"/>
</dbReference>
<gene>
    <name evidence="2" type="ORF">L8V01_04440</name>
    <name evidence="3" type="ORF">RAE13_10090</name>
</gene>
<evidence type="ECO:0000313" key="4">
    <source>
        <dbReference type="Proteomes" id="UP001146430"/>
    </source>
</evidence>
<dbReference type="Pfam" id="PF18096">
    <property type="entry name" value="Thump_like"/>
    <property type="match status" value="1"/>
</dbReference>
<evidence type="ECO:0000313" key="5">
    <source>
        <dbReference type="Proteomes" id="UP001185631"/>
    </source>
</evidence>
<evidence type="ECO:0000313" key="2">
    <source>
        <dbReference type="EMBL" id="MCZ9306726.1"/>
    </source>
</evidence>
<reference evidence="2" key="1">
    <citation type="submission" date="2022-02" db="EMBL/GenBank/DDBJ databases">
        <title>Corynebacterium sp. from urogenital microbiome.</title>
        <authorList>
            <person name="Cappelli E.A."/>
            <person name="Ribeiro T.G."/>
            <person name="Peixe L."/>
        </authorList>
    </citation>
    <scope>NUCLEOTIDE SEQUENCE</scope>
    <source>
        <strain evidence="2">C8Ua_181</strain>
    </source>
</reference>
<keyword evidence="2" id="KW-0808">Transferase</keyword>
<name>A0A9X3RT73_9CORY</name>
<keyword evidence="2" id="KW-0489">Methyltransferase</keyword>
<keyword evidence="5" id="KW-1185">Reference proteome</keyword>
<reference evidence="3 5" key="2">
    <citation type="submission" date="2023-08" db="EMBL/GenBank/DDBJ databases">
        <title>Genomic characterization of the C. tuberculostearicum species complex, a ubiquitous member of the human skin microbiome.</title>
        <authorList>
            <person name="Ahmed N."/>
            <person name="Deming C."/>
            <person name="Conlan S."/>
            <person name="Segre J."/>
        </authorList>
    </citation>
    <scope>NUCLEOTIDE SEQUENCE [LARGE SCALE GENOMIC DNA]</scope>
    <source>
        <strain evidence="3 5">CTNIH19</strain>
    </source>
</reference>
<proteinExistence type="predicted"/>
<comment type="caution">
    <text evidence="2">The sequence shown here is derived from an EMBL/GenBank/DDBJ whole genome shotgun (WGS) entry which is preliminary data.</text>
</comment>
<dbReference type="InterPro" id="IPR029063">
    <property type="entry name" value="SAM-dependent_MTases_sf"/>
</dbReference>
<dbReference type="Proteomes" id="UP001185631">
    <property type="component" value="Unassembled WGS sequence"/>
</dbReference>
<dbReference type="EMBL" id="JAVBID010000013">
    <property type="protein sequence ID" value="MDV2424753.1"/>
    <property type="molecule type" value="Genomic_DNA"/>
</dbReference>
<dbReference type="Proteomes" id="UP001146430">
    <property type="component" value="Unassembled WGS sequence"/>
</dbReference>
<feature type="domain" description="THUMP-like" evidence="1">
    <location>
        <begin position="298"/>
        <end position="366"/>
    </location>
</feature>
<evidence type="ECO:0000259" key="1">
    <source>
        <dbReference type="Pfam" id="PF18096"/>
    </source>
</evidence>
<dbReference type="AlphaFoldDB" id="A0A9X3RT73"/>
<dbReference type="Gene3D" id="3.40.50.150">
    <property type="entry name" value="Vaccinia Virus protein VP39"/>
    <property type="match status" value="1"/>
</dbReference>
<organism evidence="2 4">
    <name type="scientific">Corynebacterium curieae</name>
    <dbReference type="NCBI Taxonomy" id="2913500"/>
    <lineage>
        <taxon>Bacteria</taxon>
        <taxon>Bacillati</taxon>
        <taxon>Actinomycetota</taxon>
        <taxon>Actinomycetes</taxon>
        <taxon>Mycobacteriales</taxon>
        <taxon>Corynebacteriaceae</taxon>
        <taxon>Corynebacterium</taxon>
    </lineage>
</organism>
<dbReference type="EMBL" id="JAKMUU010000002">
    <property type="protein sequence ID" value="MCZ9306726.1"/>
    <property type="molecule type" value="Genomic_DNA"/>
</dbReference>